<evidence type="ECO:0000313" key="8">
    <source>
        <dbReference type="Proteomes" id="UP000253083"/>
    </source>
</evidence>
<dbReference type="GO" id="GO:0005886">
    <property type="term" value="C:plasma membrane"/>
    <property type="evidence" value="ECO:0007669"/>
    <property type="project" value="UniProtKB-SubCell"/>
</dbReference>
<sequence length="237" mass="26886">MPNVKHQPSRDIAGQQNWAIIVPILNEVASLPYLLEHLIEQQADQVILVDGGSTDGTRELLVELPANFRVVYSAMGRAKQMNAGASVASKDVLLFLHADTRLPPNAVIEVKKAKDWGRFDVQFDSDLLAMRIIAFFINGRSRLTSIATGDQALFIRRGLFEQIGRYPELPLMEDVAFCKQLKSTVKPYCSKLKVTTSARRWQQHGVVKTVLQMWLFRLAFYFGVSPEVLKRRYLDPR</sequence>
<comment type="caution">
    <text evidence="7">The sequence shown here is derived from an EMBL/GenBank/DDBJ whole genome shotgun (WGS) entry which is preliminary data.</text>
</comment>
<name>A0A395JV01_9GAMM</name>
<keyword evidence="2" id="KW-1003">Cell membrane</keyword>
<reference evidence="7 8" key="1">
    <citation type="submission" date="2018-06" db="EMBL/GenBank/DDBJ databases">
        <title>Genomic Encyclopedia of Type Strains, Phase IV (KMG-IV): sequencing the most valuable type-strain genomes for metagenomic binning, comparative biology and taxonomic classification.</title>
        <authorList>
            <person name="Goeker M."/>
        </authorList>
    </citation>
    <scope>NUCLEOTIDE SEQUENCE [LARGE SCALE GENOMIC DNA]</scope>
    <source>
        <strain evidence="7 8">DSM 24032</strain>
    </source>
</reference>
<keyword evidence="3" id="KW-0328">Glycosyltransferase</keyword>
<dbReference type="PANTHER" id="PTHR43646:SF2">
    <property type="entry name" value="GLYCOSYLTRANSFERASE 2-LIKE DOMAIN-CONTAINING PROTEIN"/>
    <property type="match status" value="1"/>
</dbReference>
<dbReference type="EMBL" id="QNRT01000001">
    <property type="protein sequence ID" value="RBP53378.1"/>
    <property type="molecule type" value="Genomic_DNA"/>
</dbReference>
<dbReference type="NCBIfam" id="TIGR04283">
    <property type="entry name" value="glyco_like_mftF"/>
    <property type="match status" value="1"/>
</dbReference>
<dbReference type="AlphaFoldDB" id="A0A395JV01"/>
<accession>A0A395JV01</accession>
<keyword evidence="4 7" id="KW-0808">Transferase</keyword>
<evidence type="ECO:0000256" key="5">
    <source>
        <dbReference type="ARBA" id="ARBA00023136"/>
    </source>
</evidence>
<dbReference type="InterPro" id="IPR001173">
    <property type="entry name" value="Glyco_trans_2-like"/>
</dbReference>
<dbReference type="InParanoid" id="A0A395JV01"/>
<dbReference type="GO" id="GO:0016757">
    <property type="term" value="F:glycosyltransferase activity"/>
    <property type="evidence" value="ECO:0007669"/>
    <property type="project" value="UniProtKB-KW"/>
</dbReference>
<dbReference type="Gene3D" id="3.90.550.10">
    <property type="entry name" value="Spore Coat Polysaccharide Biosynthesis Protein SpsA, Chain A"/>
    <property type="match status" value="1"/>
</dbReference>
<organism evidence="7 8">
    <name type="scientific">Arenicella xantha</name>
    <dbReference type="NCBI Taxonomy" id="644221"/>
    <lineage>
        <taxon>Bacteria</taxon>
        <taxon>Pseudomonadati</taxon>
        <taxon>Pseudomonadota</taxon>
        <taxon>Gammaproteobacteria</taxon>
        <taxon>Arenicellales</taxon>
        <taxon>Arenicellaceae</taxon>
        <taxon>Arenicella</taxon>
    </lineage>
</organism>
<evidence type="ECO:0000256" key="4">
    <source>
        <dbReference type="ARBA" id="ARBA00022679"/>
    </source>
</evidence>
<keyword evidence="8" id="KW-1185">Reference proteome</keyword>
<dbReference type="PANTHER" id="PTHR43646">
    <property type="entry name" value="GLYCOSYLTRANSFERASE"/>
    <property type="match status" value="1"/>
</dbReference>
<dbReference type="Proteomes" id="UP000253083">
    <property type="component" value="Unassembled WGS sequence"/>
</dbReference>
<gene>
    <name evidence="7" type="ORF">DFR28_101764</name>
</gene>
<dbReference type="CDD" id="cd02522">
    <property type="entry name" value="GT_2_like_a"/>
    <property type="match status" value="1"/>
</dbReference>
<evidence type="ECO:0000259" key="6">
    <source>
        <dbReference type="Pfam" id="PF00535"/>
    </source>
</evidence>
<evidence type="ECO:0000256" key="1">
    <source>
        <dbReference type="ARBA" id="ARBA00004236"/>
    </source>
</evidence>
<keyword evidence="5" id="KW-0472">Membrane</keyword>
<dbReference type="SUPFAM" id="SSF53448">
    <property type="entry name" value="Nucleotide-diphospho-sugar transferases"/>
    <property type="match status" value="1"/>
</dbReference>
<feature type="domain" description="Glycosyltransferase 2-like" evidence="6">
    <location>
        <begin position="20"/>
        <end position="115"/>
    </location>
</feature>
<evidence type="ECO:0000256" key="3">
    <source>
        <dbReference type="ARBA" id="ARBA00022676"/>
    </source>
</evidence>
<proteinExistence type="predicted"/>
<dbReference type="RefSeq" id="WP_211316841.1">
    <property type="nucleotide sequence ID" value="NZ_QNRT01000001.1"/>
</dbReference>
<protein>
    <submittedName>
        <fullName evidence="7">RSAM/selenodomain-associated transferase 2</fullName>
    </submittedName>
</protein>
<evidence type="ECO:0000256" key="2">
    <source>
        <dbReference type="ARBA" id="ARBA00022475"/>
    </source>
</evidence>
<dbReference type="InterPro" id="IPR026461">
    <property type="entry name" value="Trfase_2_rSAM/seldom_assoc"/>
</dbReference>
<comment type="subcellular location">
    <subcellularLocation>
        <location evidence="1">Cell membrane</location>
    </subcellularLocation>
</comment>
<evidence type="ECO:0000313" key="7">
    <source>
        <dbReference type="EMBL" id="RBP53378.1"/>
    </source>
</evidence>
<dbReference type="Pfam" id="PF00535">
    <property type="entry name" value="Glycos_transf_2"/>
    <property type="match status" value="1"/>
</dbReference>
<dbReference type="InterPro" id="IPR029044">
    <property type="entry name" value="Nucleotide-diphossugar_trans"/>
</dbReference>